<evidence type="ECO:0000256" key="2">
    <source>
        <dbReference type="ARBA" id="ARBA00011888"/>
    </source>
</evidence>
<accession>A0A090IWC6</accession>
<dbReference type="PROSITE" id="PS01232">
    <property type="entry name" value="PNP_UDP_1"/>
    <property type="match status" value="1"/>
</dbReference>
<dbReference type="AlphaFoldDB" id="A0A090IWC6"/>
<proteinExistence type="inferred from homology"/>
<evidence type="ECO:0000256" key="1">
    <source>
        <dbReference type="ARBA" id="ARBA00010456"/>
    </source>
</evidence>
<reference evidence="8 9" key="1">
    <citation type="submission" date="2014-07" db="EMBL/GenBank/DDBJ databases">
        <authorList>
            <person name="Wibberg Daniel"/>
        </authorList>
    </citation>
    <scope>NUCLEOTIDE SEQUENCE [LARGE SCALE GENOMIC DNA]</scope>
</reference>
<evidence type="ECO:0000259" key="7">
    <source>
        <dbReference type="Pfam" id="PF01048"/>
    </source>
</evidence>
<sequence>MGSLQPHIRLGNDLNVTYAVLPGDPKRVERVMEFLDSPKELAFNREYRSAIGFYKGVKILVVSTGIGGPSLGIAVEELNNIGVTALIRIGSCGALQPHLKIGDLVIASGAVRNDGASLAYIEKGYPAVSNPELLFFIKIAAERLQISHHFGIVRSHDSFYTDNEGNIDKFWSKRNVLASDMETAPLLVISALRSLQAASILNVVVSASGDLHEGINDYVDGERNAEHGEKNEILLALETFALLDKVKNERD</sequence>
<evidence type="ECO:0000313" key="8">
    <source>
        <dbReference type="EMBL" id="CEE02356.1"/>
    </source>
</evidence>
<dbReference type="PATRIC" id="fig|35841.6.peg.2887"/>
<dbReference type="SUPFAM" id="SSF53167">
    <property type="entry name" value="Purine and uridine phosphorylases"/>
    <property type="match status" value="1"/>
</dbReference>
<keyword evidence="4" id="KW-0328">Glycosyltransferase</keyword>
<feature type="domain" description="Nucleoside phosphorylase" evidence="7">
    <location>
        <begin position="17"/>
        <end position="203"/>
    </location>
</feature>
<dbReference type="STRING" id="35841.B4167_1143"/>
<dbReference type="GO" id="GO:0005829">
    <property type="term" value="C:cytosol"/>
    <property type="evidence" value="ECO:0007669"/>
    <property type="project" value="TreeGrafter"/>
</dbReference>
<dbReference type="Gene3D" id="3.40.50.1580">
    <property type="entry name" value="Nucleoside phosphorylase domain"/>
    <property type="match status" value="1"/>
</dbReference>
<evidence type="ECO:0000256" key="4">
    <source>
        <dbReference type="ARBA" id="ARBA00022676"/>
    </source>
</evidence>
<organism evidence="8 9">
    <name type="scientific">Caldibacillus thermoamylovorans</name>
    <dbReference type="NCBI Taxonomy" id="35841"/>
    <lineage>
        <taxon>Bacteria</taxon>
        <taxon>Bacillati</taxon>
        <taxon>Bacillota</taxon>
        <taxon>Bacilli</taxon>
        <taxon>Bacillales</taxon>
        <taxon>Bacillaceae</taxon>
        <taxon>Caldibacillus</taxon>
    </lineage>
</organism>
<evidence type="ECO:0000256" key="3">
    <source>
        <dbReference type="ARBA" id="ARBA00021980"/>
    </source>
</evidence>
<dbReference type="Proteomes" id="UP000040576">
    <property type="component" value="Unassembled WGS sequence"/>
</dbReference>
<dbReference type="PANTHER" id="PTHR43691:SF11">
    <property type="entry name" value="FI09636P-RELATED"/>
    <property type="match status" value="1"/>
</dbReference>
<dbReference type="Pfam" id="PF01048">
    <property type="entry name" value="PNP_UDP_1"/>
    <property type="match status" value="1"/>
</dbReference>
<dbReference type="GO" id="GO:0009164">
    <property type="term" value="P:nucleoside catabolic process"/>
    <property type="evidence" value="ECO:0007669"/>
    <property type="project" value="UniProtKB-ARBA"/>
</dbReference>
<dbReference type="InterPro" id="IPR000845">
    <property type="entry name" value="Nucleoside_phosphorylase_d"/>
</dbReference>
<comment type="catalytic activity">
    <reaction evidence="6">
        <text>uridine + phosphate = alpha-D-ribose 1-phosphate + uracil</text>
        <dbReference type="Rhea" id="RHEA:24388"/>
        <dbReference type="ChEBI" id="CHEBI:16704"/>
        <dbReference type="ChEBI" id="CHEBI:17568"/>
        <dbReference type="ChEBI" id="CHEBI:43474"/>
        <dbReference type="ChEBI" id="CHEBI:57720"/>
        <dbReference type="EC" id="2.4.2.3"/>
    </reaction>
</comment>
<dbReference type="KEGG" id="bthv:CQJ30_13910"/>
<name>A0A090IWC6_9BACI</name>
<keyword evidence="9" id="KW-1185">Reference proteome</keyword>
<dbReference type="GO" id="GO:0004850">
    <property type="term" value="F:uridine phosphorylase activity"/>
    <property type="evidence" value="ECO:0007669"/>
    <property type="project" value="UniProtKB-EC"/>
</dbReference>
<dbReference type="eggNOG" id="COG2820">
    <property type="taxonomic scope" value="Bacteria"/>
</dbReference>
<dbReference type="InterPro" id="IPR018016">
    <property type="entry name" value="Nucleoside_phosphorylase_CS"/>
</dbReference>
<dbReference type="PANTHER" id="PTHR43691">
    <property type="entry name" value="URIDINE PHOSPHORYLASE"/>
    <property type="match status" value="1"/>
</dbReference>
<protein>
    <recommendedName>
        <fullName evidence="3">Uridine phosphorylase</fullName>
        <ecNumber evidence="2">2.4.2.3</ecNumber>
    </recommendedName>
</protein>
<keyword evidence="5" id="KW-0808">Transferase</keyword>
<evidence type="ECO:0000256" key="6">
    <source>
        <dbReference type="ARBA" id="ARBA00048447"/>
    </source>
</evidence>
<dbReference type="InterPro" id="IPR035994">
    <property type="entry name" value="Nucleoside_phosphorylase_sf"/>
</dbReference>
<comment type="similarity">
    <text evidence="1">Belongs to the PNP/UDP phosphorylase family.</text>
</comment>
<dbReference type="RefSeq" id="WP_034771784.1">
    <property type="nucleotide sequence ID" value="NZ_CCRF01000070.1"/>
</dbReference>
<dbReference type="CDD" id="cd17767">
    <property type="entry name" value="UP_EcUdp-like"/>
    <property type="match status" value="1"/>
</dbReference>
<gene>
    <name evidence="8" type="ORF">BT1A1_2538</name>
</gene>
<dbReference type="EMBL" id="CCRF01000070">
    <property type="protein sequence ID" value="CEE02356.1"/>
    <property type="molecule type" value="Genomic_DNA"/>
</dbReference>
<evidence type="ECO:0000313" key="9">
    <source>
        <dbReference type="Proteomes" id="UP000040576"/>
    </source>
</evidence>
<evidence type="ECO:0000256" key="5">
    <source>
        <dbReference type="ARBA" id="ARBA00022679"/>
    </source>
</evidence>
<dbReference type="EC" id="2.4.2.3" evidence="2"/>